<organism evidence="2 3">
    <name type="scientific">Micromonospora fulviviridis</name>
    <dbReference type="NCBI Taxonomy" id="47860"/>
    <lineage>
        <taxon>Bacteria</taxon>
        <taxon>Bacillati</taxon>
        <taxon>Actinomycetota</taxon>
        <taxon>Actinomycetes</taxon>
        <taxon>Micromonosporales</taxon>
        <taxon>Micromonosporaceae</taxon>
        <taxon>Micromonospora</taxon>
    </lineage>
</organism>
<dbReference type="Proteomes" id="UP001550348">
    <property type="component" value="Unassembled WGS sequence"/>
</dbReference>
<keyword evidence="3" id="KW-1185">Reference proteome</keyword>
<sequence length="107" mass="10952">MDGSPRAHLRRLARLATAAALAVAGLGLVAPPAHAEAGPKVAVLARNLYLGGDLTPSIAAPTLPAFLAANAALLSHVDLEPAQIGQTRCPRYEAGTDIHDHEGVYAS</sequence>
<dbReference type="EMBL" id="JBEXRX010000113">
    <property type="protein sequence ID" value="MEU0155542.1"/>
    <property type="molecule type" value="Genomic_DNA"/>
</dbReference>
<feature type="signal peptide" evidence="1">
    <location>
        <begin position="1"/>
        <end position="35"/>
    </location>
</feature>
<evidence type="ECO:0000256" key="1">
    <source>
        <dbReference type="SAM" id="SignalP"/>
    </source>
</evidence>
<proteinExistence type="predicted"/>
<comment type="caution">
    <text evidence="2">The sequence shown here is derived from an EMBL/GenBank/DDBJ whole genome shotgun (WGS) entry which is preliminary data.</text>
</comment>
<feature type="chain" id="PRO_5046082701" evidence="1">
    <location>
        <begin position="36"/>
        <end position="107"/>
    </location>
</feature>
<dbReference type="RefSeq" id="WP_355667127.1">
    <property type="nucleotide sequence ID" value="NZ_JBEXRX010000113.1"/>
</dbReference>
<evidence type="ECO:0000313" key="2">
    <source>
        <dbReference type="EMBL" id="MEU0155542.1"/>
    </source>
</evidence>
<gene>
    <name evidence="2" type="ORF">ABZ071_27285</name>
</gene>
<evidence type="ECO:0000313" key="3">
    <source>
        <dbReference type="Proteomes" id="UP001550348"/>
    </source>
</evidence>
<reference evidence="2 3" key="1">
    <citation type="submission" date="2024-06" db="EMBL/GenBank/DDBJ databases">
        <title>The Natural Products Discovery Center: Release of the First 8490 Sequenced Strains for Exploring Actinobacteria Biosynthetic Diversity.</title>
        <authorList>
            <person name="Kalkreuter E."/>
            <person name="Kautsar S.A."/>
            <person name="Yang D."/>
            <person name="Bader C.D."/>
            <person name="Teijaro C.N."/>
            <person name="Fluegel L."/>
            <person name="Davis C.M."/>
            <person name="Simpson J.R."/>
            <person name="Lauterbach L."/>
            <person name="Steele A.D."/>
            <person name="Gui C."/>
            <person name="Meng S."/>
            <person name="Li G."/>
            <person name="Viehrig K."/>
            <person name="Ye F."/>
            <person name="Su P."/>
            <person name="Kiefer A.F."/>
            <person name="Nichols A."/>
            <person name="Cepeda A.J."/>
            <person name="Yan W."/>
            <person name="Fan B."/>
            <person name="Jiang Y."/>
            <person name="Adhikari A."/>
            <person name="Zheng C.-J."/>
            <person name="Schuster L."/>
            <person name="Cowan T.M."/>
            <person name="Smanski M.J."/>
            <person name="Chevrette M.G."/>
            <person name="De Carvalho L.P.S."/>
            <person name="Shen B."/>
        </authorList>
    </citation>
    <scope>NUCLEOTIDE SEQUENCE [LARGE SCALE GENOMIC DNA]</scope>
    <source>
        <strain evidence="2 3">NPDC006286</strain>
    </source>
</reference>
<protein>
    <submittedName>
        <fullName evidence="2">Uncharacterized protein</fullName>
    </submittedName>
</protein>
<keyword evidence="1" id="KW-0732">Signal</keyword>
<name>A0ABV2VRW3_9ACTN</name>
<accession>A0ABV2VRW3</accession>